<accession>A0A453QV10</accession>
<proteinExistence type="predicted"/>
<reference evidence="3" key="2">
    <citation type="journal article" date="2017" name="Nat. Plants">
        <title>The Aegilops tauschii genome reveals multiple impacts of transposons.</title>
        <authorList>
            <person name="Zhao G."/>
            <person name="Zou C."/>
            <person name="Li K."/>
            <person name="Wang K."/>
            <person name="Li T."/>
            <person name="Gao L."/>
            <person name="Zhang X."/>
            <person name="Wang H."/>
            <person name="Yang Z."/>
            <person name="Liu X."/>
            <person name="Jiang W."/>
            <person name="Mao L."/>
            <person name="Kong X."/>
            <person name="Jiao Y."/>
            <person name="Jia J."/>
        </authorList>
    </citation>
    <scope>NUCLEOTIDE SEQUENCE [LARGE SCALE GENOMIC DNA]</scope>
    <source>
        <strain evidence="3">cv. AL8/78</strain>
    </source>
</reference>
<dbReference type="Gramene" id="AET7Gv20334700.20">
    <property type="protein sequence ID" value="AET7Gv20334700.20"/>
    <property type="gene ID" value="AET7Gv20334700"/>
</dbReference>
<evidence type="ECO:0008006" key="4">
    <source>
        <dbReference type="Google" id="ProtNLM"/>
    </source>
</evidence>
<dbReference type="AlphaFoldDB" id="A0A453QV10"/>
<feature type="region of interest" description="Disordered" evidence="1">
    <location>
        <begin position="48"/>
        <end position="92"/>
    </location>
</feature>
<dbReference type="Proteomes" id="UP000015105">
    <property type="component" value="Chromosome 7D"/>
</dbReference>
<evidence type="ECO:0000256" key="1">
    <source>
        <dbReference type="SAM" id="MobiDB-lite"/>
    </source>
</evidence>
<reference evidence="2" key="3">
    <citation type="journal article" date="2017" name="Nature">
        <title>Genome sequence of the progenitor of the wheat D genome Aegilops tauschii.</title>
        <authorList>
            <person name="Luo M.C."/>
            <person name="Gu Y.Q."/>
            <person name="Puiu D."/>
            <person name="Wang H."/>
            <person name="Twardziok S.O."/>
            <person name="Deal K.R."/>
            <person name="Huo N."/>
            <person name="Zhu T."/>
            <person name="Wang L."/>
            <person name="Wang Y."/>
            <person name="McGuire P.E."/>
            <person name="Liu S."/>
            <person name="Long H."/>
            <person name="Ramasamy R.K."/>
            <person name="Rodriguez J.C."/>
            <person name="Van S.L."/>
            <person name="Yuan L."/>
            <person name="Wang Z."/>
            <person name="Xia Z."/>
            <person name="Xiao L."/>
            <person name="Anderson O.D."/>
            <person name="Ouyang S."/>
            <person name="Liang Y."/>
            <person name="Zimin A.V."/>
            <person name="Pertea G."/>
            <person name="Qi P."/>
            <person name="Bennetzen J.L."/>
            <person name="Dai X."/>
            <person name="Dawson M.W."/>
            <person name="Muller H.G."/>
            <person name="Kugler K."/>
            <person name="Rivarola-Duarte L."/>
            <person name="Spannagl M."/>
            <person name="Mayer K.F.X."/>
            <person name="Lu F.H."/>
            <person name="Bevan M.W."/>
            <person name="Leroy P."/>
            <person name="Li P."/>
            <person name="You F.M."/>
            <person name="Sun Q."/>
            <person name="Liu Z."/>
            <person name="Lyons E."/>
            <person name="Wicker T."/>
            <person name="Salzberg S.L."/>
            <person name="Devos K.M."/>
            <person name="Dvorak J."/>
        </authorList>
    </citation>
    <scope>NUCLEOTIDE SEQUENCE [LARGE SCALE GENOMIC DNA]</scope>
    <source>
        <strain evidence="2">cv. AL8/78</strain>
    </source>
</reference>
<evidence type="ECO:0000313" key="2">
    <source>
        <dbReference type="EnsemblPlants" id="AET7Gv20334700.20"/>
    </source>
</evidence>
<sequence length="247" mass="26820">MPRLRRVHPRLGLLRQHPPRDICLSRGAKRKLTQSSLLDFRFSKKTTAEPTPDILNNSDEAENKGLTDGDVSTDREFSSMNGVTGSPKDSGTTSLTGCLHGSPGISKTLNTCIPSNAGLPIIKNAENDDAVEKASSCLLSAGTTSVSIDACPDADSSTTVAVDTVIVGRRFRESFELQEGMGITVVRDPQNAKDPDAVKGLTVGRCLDICLESWLKSWLLYWTHISWNARDLWLVCLNNSLTMCPSS</sequence>
<feature type="compositionally biased region" description="Basic and acidic residues" evidence="1">
    <location>
        <begin position="61"/>
        <end position="77"/>
    </location>
</feature>
<reference evidence="3" key="1">
    <citation type="journal article" date="2014" name="Science">
        <title>Ancient hybridizations among the ancestral genomes of bread wheat.</title>
        <authorList>
            <consortium name="International Wheat Genome Sequencing Consortium,"/>
            <person name="Marcussen T."/>
            <person name="Sandve S.R."/>
            <person name="Heier L."/>
            <person name="Spannagl M."/>
            <person name="Pfeifer M."/>
            <person name="Jakobsen K.S."/>
            <person name="Wulff B.B."/>
            <person name="Steuernagel B."/>
            <person name="Mayer K.F."/>
            <person name="Olsen O.A."/>
        </authorList>
    </citation>
    <scope>NUCLEOTIDE SEQUENCE [LARGE SCALE GENOMIC DNA]</scope>
    <source>
        <strain evidence="3">cv. AL8/78</strain>
    </source>
</reference>
<reference evidence="2" key="4">
    <citation type="submission" date="2019-03" db="UniProtKB">
        <authorList>
            <consortium name="EnsemblPlants"/>
        </authorList>
    </citation>
    <scope>IDENTIFICATION</scope>
</reference>
<keyword evidence="3" id="KW-1185">Reference proteome</keyword>
<dbReference type="Gene3D" id="3.30.70.2330">
    <property type="match status" value="1"/>
</dbReference>
<organism evidence="2 3">
    <name type="scientific">Aegilops tauschii subsp. strangulata</name>
    <name type="common">Goatgrass</name>
    <dbReference type="NCBI Taxonomy" id="200361"/>
    <lineage>
        <taxon>Eukaryota</taxon>
        <taxon>Viridiplantae</taxon>
        <taxon>Streptophyta</taxon>
        <taxon>Embryophyta</taxon>
        <taxon>Tracheophyta</taxon>
        <taxon>Spermatophyta</taxon>
        <taxon>Magnoliopsida</taxon>
        <taxon>Liliopsida</taxon>
        <taxon>Poales</taxon>
        <taxon>Poaceae</taxon>
        <taxon>BOP clade</taxon>
        <taxon>Pooideae</taxon>
        <taxon>Triticodae</taxon>
        <taxon>Triticeae</taxon>
        <taxon>Triticinae</taxon>
        <taxon>Aegilops</taxon>
    </lineage>
</organism>
<feature type="compositionally biased region" description="Polar residues" evidence="1">
    <location>
        <begin position="78"/>
        <end position="92"/>
    </location>
</feature>
<protein>
    <recommendedName>
        <fullName evidence="4">Fanconi-associated nuclease</fullName>
    </recommendedName>
</protein>
<reference evidence="2" key="5">
    <citation type="journal article" date="2021" name="G3 (Bethesda)">
        <title>Aegilops tauschii genome assembly Aet v5.0 features greater sequence contiguity and improved annotation.</title>
        <authorList>
            <person name="Wang L."/>
            <person name="Zhu T."/>
            <person name="Rodriguez J.C."/>
            <person name="Deal K.R."/>
            <person name="Dubcovsky J."/>
            <person name="McGuire P.E."/>
            <person name="Lux T."/>
            <person name="Spannagl M."/>
            <person name="Mayer K.F.X."/>
            <person name="Baldrich P."/>
            <person name="Meyers B.C."/>
            <person name="Huo N."/>
            <person name="Gu Y.Q."/>
            <person name="Zhou H."/>
            <person name="Devos K.M."/>
            <person name="Bennetzen J.L."/>
            <person name="Unver T."/>
            <person name="Budak H."/>
            <person name="Gulick P.J."/>
            <person name="Galiba G."/>
            <person name="Kalapos B."/>
            <person name="Nelson D.R."/>
            <person name="Li P."/>
            <person name="You F.M."/>
            <person name="Luo M.C."/>
            <person name="Dvorak J."/>
        </authorList>
    </citation>
    <scope>NUCLEOTIDE SEQUENCE [LARGE SCALE GENOMIC DNA]</scope>
    <source>
        <strain evidence="2">cv. AL8/78</strain>
    </source>
</reference>
<name>A0A453QV10_AEGTS</name>
<dbReference type="EnsemblPlants" id="AET7Gv20334700.20">
    <property type="protein sequence ID" value="AET7Gv20334700.20"/>
    <property type="gene ID" value="AET7Gv20334700"/>
</dbReference>
<evidence type="ECO:0000313" key="3">
    <source>
        <dbReference type="Proteomes" id="UP000015105"/>
    </source>
</evidence>